<evidence type="ECO:0000256" key="1">
    <source>
        <dbReference type="SAM" id="MobiDB-lite"/>
    </source>
</evidence>
<proteinExistence type="predicted"/>
<comment type="caution">
    <text evidence="2">The sequence shown here is derived from an EMBL/GenBank/DDBJ whole genome shotgun (WGS) entry which is preliminary data.</text>
</comment>
<dbReference type="EMBL" id="JARBHB010000003">
    <property type="protein sequence ID" value="KAJ8887943.1"/>
    <property type="molecule type" value="Genomic_DNA"/>
</dbReference>
<accession>A0ABQ9HU82</accession>
<keyword evidence="3" id="KW-1185">Reference proteome</keyword>
<feature type="compositionally biased region" description="Polar residues" evidence="1">
    <location>
        <begin position="442"/>
        <end position="460"/>
    </location>
</feature>
<protein>
    <submittedName>
        <fullName evidence="2">Uncharacterized protein</fullName>
    </submittedName>
</protein>
<dbReference type="Proteomes" id="UP001159363">
    <property type="component" value="Chromosome 3"/>
</dbReference>
<name>A0ABQ9HU82_9NEOP</name>
<organism evidence="2 3">
    <name type="scientific">Dryococelus australis</name>
    <dbReference type="NCBI Taxonomy" id="614101"/>
    <lineage>
        <taxon>Eukaryota</taxon>
        <taxon>Metazoa</taxon>
        <taxon>Ecdysozoa</taxon>
        <taxon>Arthropoda</taxon>
        <taxon>Hexapoda</taxon>
        <taxon>Insecta</taxon>
        <taxon>Pterygota</taxon>
        <taxon>Neoptera</taxon>
        <taxon>Polyneoptera</taxon>
        <taxon>Phasmatodea</taxon>
        <taxon>Verophasmatodea</taxon>
        <taxon>Anareolatae</taxon>
        <taxon>Phasmatidae</taxon>
        <taxon>Eurycanthinae</taxon>
        <taxon>Dryococelus</taxon>
    </lineage>
</organism>
<gene>
    <name evidence="2" type="ORF">PR048_007427</name>
</gene>
<evidence type="ECO:0000313" key="2">
    <source>
        <dbReference type="EMBL" id="KAJ8887943.1"/>
    </source>
</evidence>
<evidence type="ECO:0000313" key="3">
    <source>
        <dbReference type="Proteomes" id="UP001159363"/>
    </source>
</evidence>
<reference evidence="2 3" key="1">
    <citation type="submission" date="2023-02" db="EMBL/GenBank/DDBJ databases">
        <title>LHISI_Scaffold_Assembly.</title>
        <authorList>
            <person name="Stuart O.P."/>
            <person name="Cleave R."/>
            <person name="Magrath M.J.L."/>
            <person name="Mikheyev A.S."/>
        </authorList>
    </citation>
    <scope>NUCLEOTIDE SEQUENCE [LARGE SCALE GENOMIC DNA]</scope>
    <source>
        <strain evidence="2">Daus_M_001</strain>
        <tissue evidence="2">Leg muscle</tissue>
    </source>
</reference>
<sequence length="615" mass="67173">MSLSPCNISPALSQDMEVRRPRQFQLQRLGQCSQWLGSGVSYRTLADRRMSECLLPICDCSLLGDVGCQDRLHCLIHVCAQSVDSLAAAVSSTSPTCLVSLKEIGHSLTELILLAQEFSEASQTYFRPMTGVGHTRTEWLARSPPTNSNRVQYPTGSPDSCQWELCRTMPLVAGISRGPPSSPPLHSGATPYSLQSPSSALKTLLLRAAQISSLIFIFMGSKVRFWFYQRRVFVSVVFVHTWGRVAGRGAGSWETARRLRDVACQGTRLAAGRGPQGTCSVGPRGKYSWGHRSSTLTWAPPRVARAAATTASCGSTSSEVSVLAARSPSGWNRRSCYSNPLSESSQTPSCLPLSSQHALPSRDWLFPTVTGNHRQPHVPLLTKTRRFRCSFLPPAGRTDSLSCVFSGEVSHQDKQRSRRPVRYGRLTDLQRSLSPVEERTRQGCNGRQQASSKTTPQVHYQVQGGGGNALSAWRGLKGRPADPLQQGHNGAPRVRRVVEGGTSWHVPPPPPANAHIEQAAAPFPLLLCVWMRARAGYCPSCKHSPASCDGCCPSRNDGAGETGDPRENRPSCGIVRHDCEPGSSWWRREQSNHYTTVAAGELSLHSMPYLTLNQV</sequence>
<feature type="region of interest" description="Disordered" evidence="1">
    <location>
        <begin position="427"/>
        <end position="491"/>
    </location>
</feature>